<dbReference type="AlphaFoldDB" id="A0A8S1A6W6"/>
<evidence type="ECO:0000313" key="3">
    <source>
        <dbReference type="Proteomes" id="UP000494256"/>
    </source>
</evidence>
<protein>
    <submittedName>
        <fullName evidence="2">Uncharacterized protein</fullName>
    </submittedName>
</protein>
<accession>A0A8S1A6W6</accession>
<dbReference type="EMBL" id="CADEBD010000314">
    <property type="protein sequence ID" value="CAB3242820.1"/>
    <property type="molecule type" value="Genomic_DNA"/>
</dbReference>
<name>A0A8S1A6W6_ARCPL</name>
<evidence type="ECO:0000313" key="2">
    <source>
        <dbReference type="EMBL" id="CAB3242820.1"/>
    </source>
</evidence>
<reference evidence="2 3" key="1">
    <citation type="submission" date="2020-04" db="EMBL/GenBank/DDBJ databases">
        <authorList>
            <person name="Wallbank WR R."/>
            <person name="Pardo Diaz C."/>
            <person name="Kozak K."/>
            <person name="Martin S."/>
            <person name="Jiggins C."/>
            <person name="Moest M."/>
            <person name="Warren A I."/>
            <person name="Byers J.R.P. K."/>
            <person name="Montejo-Kovacevich G."/>
            <person name="Yen C E."/>
        </authorList>
    </citation>
    <scope>NUCLEOTIDE SEQUENCE [LARGE SCALE GENOMIC DNA]</scope>
</reference>
<keyword evidence="1" id="KW-0812">Transmembrane</keyword>
<keyword evidence="1" id="KW-0472">Membrane</keyword>
<evidence type="ECO:0000256" key="1">
    <source>
        <dbReference type="SAM" id="Phobius"/>
    </source>
</evidence>
<comment type="caution">
    <text evidence="2">The sequence shown here is derived from an EMBL/GenBank/DDBJ whole genome shotgun (WGS) entry which is preliminary data.</text>
</comment>
<feature type="transmembrane region" description="Helical" evidence="1">
    <location>
        <begin position="35"/>
        <end position="60"/>
    </location>
</feature>
<gene>
    <name evidence="2" type="ORF">APLA_LOCUS10100</name>
</gene>
<sequence length="106" mass="11980">MSLKTFNTTFGPGLNESSLWSVPQFDLDVFYNPDVVIIVLYVVVLTASLSANTLLIFVVIKFQYMRSWQCGNRDPVAPEAVRSCEAAEKRIKMAAFPPNEDEKFIE</sequence>
<organism evidence="2 3">
    <name type="scientific">Arctia plantaginis</name>
    <name type="common">Wood tiger moth</name>
    <name type="synonym">Phalaena plantaginis</name>
    <dbReference type="NCBI Taxonomy" id="874455"/>
    <lineage>
        <taxon>Eukaryota</taxon>
        <taxon>Metazoa</taxon>
        <taxon>Ecdysozoa</taxon>
        <taxon>Arthropoda</taxon>
        <taxon>Hexapoda</taxon>
        <taxon>Insecta</taxon>
        <taxon>Pterygota</taxon>
        <taxon>Neoptera</taxon>
        <taxon>Endopterygota</taxon>
        <taxon>Lepidoptera</taxon>
        <taxon>Glossata</taxon>
        <taxon>Ditrysia</taxon>
        <taxon>Noctuoidea</taxon>
        <taxon>Erebidae</taxon>
        <taxon>Arctiinae</taxon>
        <taxon>Arctia</taxon>
    </lineage>
</organism>
<dbReference type="OrthoDB" id="6376650at2759"/>
<proteinExistence type="predicted"/>
<dbReference type="Proteomes" id="UP000494256">
    <property type="component" value="Unassembled WGS sequence"/>
</dbReference>
<keyword evidence="1" id="KW-1133">Transmembrane helix</keyword>